<dbReference type="SUPFAM" id="SSF55729">
    <property type="entry name" value="Acyl-CoA N-acyltransferases (Nat)"/>
    <property type="match status" value="1"/>
</dbReference>
<proteinExistence type="predicted"/>
<evidence type="ECO:0000313" key="3">
    <source>
        <dbReference type="Proteomes" id="UP000275408"/>
    </source>
</evidence>
<dbReference type="Pfam" id="PF24066">
    <property type="entry name" value="Hisat_C"/>
    <property type="match status" value="1"/>
</dbReference>
<dbReference type="Proteomes" id="UP000275408">
    <property type="component" value="Unassembled WGS sequence"/>
</dbReference>
<dbReference type="PANTHER" id="PTHR47403:SF6">
    <property type="entry name" value="N-ACETYLTRANSFERASE DOMAIN-CONTAINING PROTEIN"/>
    <property type="match status" value="1"/>
</dbReference>
<feature type="domain" description="Histidine N-acetyltransferase C-terminal" evidence="1">
    <location>
        <begin position="125"/>
        <end position="225"/>
    </location>
</feature>
<reference evidence="2 3" key="1">
    <citation type="journal article" date="2018" name="Sci. Rep.">
        <title>Comparative analysis of the Pocillopora damicornis genome highlights role of immune system in coral evolution.</title>
        <authorList>
            <person name="Cunning R."/>
            <person name="Bay R.A."/>
            <person name="Gillette P."/>
            <person name="Baker A.C."/>
            <person name="Traylor-Knowles N."/>
        </authorList>
    </citation>
    <scope>NUCLEOTIDE SEQUENCE [LARGE SCALE GENOMIC DNA]</scope>
    <source>
        <strain evidence="2">RSMAS</strain>
        <tissue evidence="2">Whole animal</tissue>
    </source>
</reference>
<accession>A0A3M6U021</accession>
<gene>
    <name evidence="2" type="ORF">pdam_00007635</name>
</gene>
<organism evidence="2 3">
    <name type="scientific">Pocillopora damicornis</name>
    <name type="common">Cauliflower coral</name>
    <name type="synonym">Millepora damicornis</name>
    <dbReference type="NCBI Taxonomy" id="46731"/>
    <lineage>
        <taxon>Eukaryota</taxon>
        <taxon>Metazoa</taxon>
        <taxon>Cnidaria</taxon>
        <taxon>Anthozoa</taxon>
        <taxon>Hexacorallia</taxon>
        <taxon>Scleractinia</taxon>
        <taxon>Astrocoeniina</taxon>
        <taxon>Pocilloporidae</taxon>
        <taxon>Pocillopora</taxon>
    </lineage>
</organism>
<keyword evidence="3" id="KW-1185">Reference proteome</keyword>
<dbReference type="Gene3D" id="3.40.630.30">
    <property type="match status" value="1"/>
</dbReference>
<dbReference type="OrthoDB" id="8634346at2759"/>
<dbReference type="InterPro" id="IPR016181">
    <property type="entry name" value="Acyl_CoA_acyltransferase"/>
</dbReference>
<protein>
    <recommendedName>
        <fullName evidence="1">Histidine N-acetyltransferase C-terminal domain-containing protein</fullName>
    </recommendedName>
</protein>
<evidence type="ECO:0000313" key="2">
    <source>
        <dbReference type="EMBL" id="RMX46828.1"/>
    </source>
</evidence>
<dbReference type="InterPro" id="IPR056483">
    <property type="entry name" value="Hisat_C"/>
</dbReference>
<dbReference type="STRING" id="46731.A0A3M6U021"/>
<name>A0A3M6U021_POCDA</name>
<sequence>MDAVTLTLRTAEAGDFDEIVKLSEGIYTGHDYLPLIFHQWLQRDNIVVILAHCGTRLVGLEAYFVVDDGRTLIHRAGRVHPDYRGQEAYHVRKEFCDKPEATALKNPMEIKTCAPDYFANIIESLPARLFASNSIFLSNSCPFDRLRSNVDHILRESTELYVEKCDHDVIPNSLGVGTVSPRVKYMQWVAQVYTDSPDLFQAHIVHQFKRACELINDDFVFITMADERLSSLVRIIMKDQLKFKTVDRYHNKTLNDMIMRRITNLNWELKG</sequence>
<dbReference type="PANTHER" id="PTHR47403">
    <property type="entry name" value="LOC100145250 PROTEIN"/>
    <property type="match status" value="1"/>
</dbReference>
<comment type="caution">
    <text evidence="2">The sequence shown here is derived from an EMBL/GenBank/DDBJ whole genome shotgun (WGS) entry which is preliminary data.</text>
</comment>
<dbReference type="AlphaFoldDB" id="A0A3M6U021"/>
<dbReference type="EMBL" id="RCHS01002554">
    <property type="protein sequence ID" value="RMX46828.1"/>
    <property type="molecule type" value="Genomic_DNA"/>
</dbReference>
<evidence type="ECO:0000259" key="1">
    <source>
        <dbReference type="Pfam" id="PF24066"/>
    </source>
</evidence>